<organism evidence="3 4">
    <name type="scientific">Saccharothrix texasensis</name>
    <dbReference type="NCBI Taxonomy" id="103734"/>
    <lineage>
        <taxon>Bacteria</taxon>
        <taxon>Bacillati</taxon>
        <taxon>Actinomycetota</taxon>
        <taxon>Actinomycetes</taxon>
        <taxon>Pseudonocardiales</taxon>
        <taxon>Pseudonocardiaceae</taxon>
        <taxon>Saccharothrix</taxon>
    </lineage>
</organism>
<feature type="coiled-coil region" evidence="1">
    <location>
        <begin position="123"/>
        <end position="150"/>
    </location>
</feature>
<evidence type="ECO:0000256" key="1">
    <source>
        <dbReference type="SAM" id="Coils"/>
    </source>
</evidence>
<evidence type="ECO:0000259" key="2">
    <source>
        <dbReference type="Pfam" id="PF03551"/>
    </source>
</evidence>
<accession>A0A3N1H2A8</accession>
<feature type="domain" description="Transcription regulator PadR N-terminal" evidence="2">
    <location>
        <begin position="15"/>
        <end position="90"/>
    </location>
</feature>
<sequence>MVSKRKVGNLLGLAVLGYLVREPLHPYELSRLMRAHGDDRSIKFTHGSLYMVFGQLQKAGFIVEHETSREGQRPERTVYALTDAGRAELKDWMRELVAEPVHEHPRFVAALSMIAALHPDEVVALLRDRLDGLRRQVDEAEAILAGADAHPLFLVEEEYRVALLNAEVAFVRHFLARIDDWRPLWAGFHEGER</sequence>
<dbReference type="AlphaFoldDB" id="A0A3N1H2A8"/>
<keyword evidence="1" id="KW-0175">Coiled coil</keyword>
<dbReference type="InterPro" id="IPR036388">
    <property type="entry name" value="WH-like_DNA-bd_sf"/>
</dbReference>
<evidence type="ECO:0000313" key="3">
    <source>
        <dbReference type="EMBL" id="ROP36382.1"/>
    </source>
</evidence>
<dbReference type="Proteomes" id="UP000268727">
    <property type="component" value="Unassembled WGS sequence"/>
</dbReference>
<dbReference type="InterPro" id="IPR036390">
    <property type="entry name" value="WH_DNA-bd_sf"/>
</dbReference>
<dbReference type="OrthoDB" id="8443918at2"/>
<dbReference type="Gene3D" id="1.10.10.10">
    <property type="entry name" value="Winged helix-like DNA-binding domain superfamily/Winged helix DNA-binding domain"/>
    <property type="match status" value="1"/>
</dbReference>
<dbReference type="PANTHER" id="PTHR43252:SF2">
    <property type="entry name" value="TRANSCRIPTION REGULATOR, PADR-LIKE FAMILY"/>
    <property type="match status" value="1"/>
</dbReference>
<dbReference type="InterPro" id="IPR005149">
    <property type="entry name" value="Tscrpt_reg_PadR_N"/>
</dbReference>
<dbReference type="SUPFAM" id="SSF46785">
    <property type="entry name" value="Winged helix' DNA-binding domain"/>
    <property type="match status" value="1"/>
</dbReference>
<dbReference type="Pfam" id="PF03551">
    <property type="entry name" value="PadR"/>
    <property type="match status" value="1"/>
</dbReference>
<dbReference type="PANTHER" id="PTHR43252">
    <property type="entry name" value="TRANSCRIPTIONAL REGULATOR YQJI"/>
    <property type="match status" value="1"/>
</dbReference>
<protein>
    <submittedName>
        <fullName evidence="3">PadR family transcriptional regulator</fullName>
    </submittedName>
</protein>
<evidence type="ECO:0000313" key="4">
    <source>
        <dbReference type="Proteomes" id="UP000268727"/>
    </source>
</evidence>
<proteinExistence type="predicted"/>
<reference evidence="3 4" key="1">
    <citation type="submission" date="2018-11" db="EMBL/GenBank/DDBJ databases">
        <title>Sequencing the genomes of 1000 actinobacteria strains.</title>
        <authorList>
            <person name="Klenk H.-P."/>
        </authorList>
    </citation>
    <scope>NUCLEOTIDE SEQUENCE [LARGE SCALE GENOMIC DNA]</scope>
    <source>
        <strain evidence="3 4">DSM 44231</strain>
    </source>
</reference>
<name>A0A3N1H2A8_9PSEU</name>
<dbReference type="EMBL" id="RJKM01000001">
    <property type="protein sequence ID" value="ROP36382.1"/>
    <property type="molecule type" value="Genomic_DNA"/>
</dbReference>
<comment type="caution">
    <text evidence="3">The sequence shown here is derived from an EMBL/GenBank/DDBJ whole genome shotgun (WGS) entry which is preliminary data.</text>
</comment>
<gene>
    <name evidence="3" type="ORF">EDD40_1649</name>
</gene>
<keyword evidence="4" id="KW-1185">Reference proteome</keyword>